<dbReference type="EMBL" id="BAABHJ010000040">
    <property type="protein sequence ID" value="GAA4618878.1"/>
    <property type="molecule type" value="Genomic_DNA"/>
</dbReference>
<gene>
    <name evidence="2" type="ORF">GCM10023195_85130</name>
</gene>
<dbReference type="Proteomes" id="UP001500212">
    <property type="component" value="Unassembled WGS sequence"/>
</dbReference>
<dbReference type="SUPFAM" id="SSF82607">
    <property type="entry name" value="YbaB-like"/>
    <property type="match status" value="1"/>
</dbReference>
<comment type="caution">
    <text evidence="2">The sequence shown here is derived from an EMBL/GenBank/DDBJ whole genome shotgun (WGS) entry which is preliminary data.</text>
</comment>
<dbReference type="Gene3D" id="3.30.1310.10">
    <property type="entry name" value="Nucleoid-associated protein YbaB-like domain"/>
    <property type="match status" value="1"/>
</dbReference>
<proteinExistence type="predicted"/>
<dbReference type="InterPro" id="IPR004401">
    <property type="entry name" value="YbaB/EbfC"/>
</dbReference>
<evidence type="ECO:0000256" key="1">
    <source>
        <dbReference type="SAM" id="MobiDB-lite"/>
    </source>
</evidence>
<dbReference type="InterPro" id="IPR036894">
    <property type="entry name" value="YbaB-like_sf"/>
</dbReference>
<reference evidence="3" key="1">
    <citation type="journal article" date="2019" name="Int. J. Syst. Evol. Microbiol.">
        <title>The Global Catalogue of Microorganisms (GCM) 10K type strain sequencing project: providing services to taxonomists for standard genome sequencing and annotation.</title>
        <authorList>
            <consortium name="The Broad Institute Genomics Platform"/>
            <consortium name="The Broad Institute Genome Sequencing Center for Infectious Disease"/>
            <person name="Wu L."/>
            <person name="Ma J."/>
        </authorList>
    </citation>
    <scope>NUCLEOTIDE SEQUENCE [LARGE SCALE GENOMIC DNA]</scope>
    <source>
        <strain evidence="3">JCM 17938</strain>
    </source>
</reference>
<evidence type="ECO:0000313" key="3">
    <source>
        <dbReference type="Proteomes" id="UP001500212"/>
    </source>
</evidence>
<name>A0ABP8TXG8_9ACTN</name>
<organism evidence="2 3">
    <name type="scientific">Actinoallomurus liliacearum</name>
    <dbReference type="NCBI Taxonomy" id="1080073"/>
    <lineage>
        <taxon>Bacteria</taxon>
        <taxon>Bacillati</taxon>
        <taxon>Actinomycetota</taxon>
        <taxon>Actinomycetes</taxon>
        <taxon>Streptosporangiales</taxon>
        <taxon>Thermomonosporaceae</taxon>
        <taxon>Actinoallomurus</taxon>
    </lineage>
</organism>
<dbReference type="Pfam" id="PF02575">
    <property type="entry name" value="YbaB_DNA_bd"/>
    <property type="match status" value="1"/>
</dbReference>
<sequence length="213" mass="22696">MPVNGVSSNMAVRLRLCRGFTGPSNVTGWIAMGEGPGSLDEFLNKSVADPPTSPDEIRARLAARAPRREDTPEPADAQKPESADGTRDDPRYADTDQSLLDTGERDAADGPSLTDVLAELAERAAQYAKLEERLAAERFAKKSPDGLLRLVVAGDGRPLSLDIDPSAVKGPDGHRLGDYIAALIMGARQQVATRRQRLEAALEQRAPVGGDTG</sequence>
<protein>
    <recommendedName>
        <fullName evidence="4">YbaB/EbfC DNA-binding family protein</fullName>
    </recommendedName>
</protein>
<keyword evidence="3" id="KW-1185">Reference proteome</keyword>
<evidence type="ECO:0000313" key="2">
    <source>
        <dbReference type="EMBL" id="GAA4618878.1"/>
    </source>
</evidence>
<evidence type="ECO:0008006" key="4">
    <source>
        <dbReference type="Google" id="ProtNLM"/>
    </source>
</evidence>
<accession>A0ABP8TXG8</accession>
<feature type="region of interest" description="Disordered" evidence="1">
    <location>
        <begin position="41"/>
        <end position="96"/>
    </location>
</feature>
<feature type="compositionally biased region" description="Basic and acidic residues" evidence="1">
    <location>
        <begin position="66"/>
        <end position="94"/>
    </location>
</feature>